<proteinExistence type="predicted"/>
<name>A0ABR7V857_9FLAO</name>
<organism evidence="3 4">
    <name type="scientific">Maribacter aquimaris</name>
    <dbReference type="NCBI Taxonomy" id="2737171"/>
    <lineage>
        <taxon>Bacteria</taxon>
        <taxon>Pseudomonadati</taxon>
        <taxon>Bacteroidota</taxon>
        <taxon>Flavobacteriia</taxon>
        <taxon>Flavobacteriales</taxon>
        <taxon>Flavobacteriaceae</taxon>
        <taxon>Maribacter</taxon>
    </lineage>
</organism>
<feature type="domain" description="Response regulatory" evidence="2">
    <location>
        <begin position="6"/>
        <end position="133"/>
    </location>
</feature>
<dbReference type="InterPro" id="IPR052893">
    <property type="entry name" value="TCS_response_regulator"/>
</dbReference>
<dbReference type="Gene3D" id="3.40.50.2300">
    <property type="match status" value="1"/>
</dbReference>
<evidence type="ECO:0000313" key="3">
    <source>
        <dbReference type="EMBL" id="MBD0779492.1"/>
    </source>
</evidence>
<dbReference type="SUPFAM" id="SSF52172">
    <property type="entry name" value="CheY-like"/>
    <property type="match status" value="1"/>
</dbReference>
<dbReference type="InterPro" id="IPR011006">
    <property type="entry name" value="CheY-like_superfamily"/>
</dbReference>
<dbReference type="Proteomes" id="UP001166021">
    <property type="component" value="Unassembled WGS sequence"/>
</dbReference>
<keyword evidence="1" id="KW-0597">Phosphoprotein</keyword>
<accession>A0ABR7V857</accession>
<gene>
    <name evidence="3" type="ORF">HPE56_16955</name>
</gene>
<comment type="caution">
    <text evidence="3">The sequence shown here is derived from an EMBL/GenBank/DDBJ whole genome shotgun (WGS) entry which is preliminary data.</text>
</comment>
<dbReference type="PROSITE" id="PS50110">
    <property type="entry name" value="RESPONSE_REGULATORY"/>
    <property type="match status" value="1"/>
</dbReference>
<dbReference type="PANTHER" id="PTHR44520:SF2">
    <property type="entry name" value="RESPONSE REGULATOR RCP1"/>
    <property type="match status" value="1"/>
</dbReference>
<dbReference type="EMBL" id="JABTCF010000012">
    <property type="protein sequence ID" value="MBD0779492.1"/>
    <property type="molecule type" value="Genomic_DNA"/>
</dbReference>
<dbReference type="RefSeq" id="WP_188244941.1">
    <property type="nucleotide sequence ID" value="NZ_JABTCF010000012.1"/>
</dbReference>
<reference evidence="3" key="1">
    <citation type="submission" date="2020-05" db="EMBL/GenBank/DDBJ databases">
        <title>The draft genome sequence of Maribacter sp. ANRC-HE7.</title>
        <authorList>
            <person name="Mu L."/>
        </authorList>
    </citation>
    <scope>NUCLEOTIDE SEQUENCE</scope>
    <source>
        <strain evidence="3">ANRC-HE7</strain>
    </source>
</reference>
<protein>
    <submittedName>
        <fullName evidence="3">Response regulator</fullName>
    </submittedName>
</protein>
<dbReference type="InterPro" id="IPR001789">
    <property type="entry name" value="Sig_transdc_resp-reg_receiver"/>
</dbReference>
<evidence type="ECO:0000313" key="4">
    <source>
        <dbReference type="Proteomes" id="UP001166021"/>
    </source>
</evidence>
<sequence>MKKIMSTCIIDDDPIFVYGAKRIMKEMEFCDEILVFNNGQEAIDGLLNITARGEKLPSVIFLDLNMPVMDGWEFLEDFVKIPNHNQDNVVVYIISSSVDPRDVERVNEYKIVHNYILKPITHQDLRNVLEELPNDPSSI</sequence>
<evidence type="ECO:0000259" key="2">
    <source>
        <dbReference type="PROSITE" id="PS50110"/>
    </source>
</evidence>
<keyword evidence="4" id="KW-1185">Reference proteome</keyword>
<feature type="modified residue" description="4-aspartylphosphate" evidence="1">
    <location>
        <position position="63"/>
    </location>
</feature>
<evidence type="ECO:0000256" key="1">
    <source>
        <dbReference type="PROSITE-ProRule" id="PRU00169"/>
    </source>
</evidence>
<dbReference type="PANTHER" id="PTHR44520">
    <property type="entry name" value="RESPONSE REGULATOR RCP1-RELATED"/>
    <property type="match status" value="1"/>
</dbReference>
<dbReference type="SMART" id="SM00448">
    <property type="entry name" value="REC"/>
    <property type="match status" value="1"/>
</dbReference>
<dbReference type="Pfam" id="PF00072">
    <property type="entry name" value="Response_reg"/>
    <property type="match status" value="1"/>
</dbReference>